<comment type="caution">
    <text evidence="2">The sequence shown here is derived from an EMBL/GenBank/DDBJ whole genome shotgun (WGS) entry which is preliminary data.</text>
</comment>
<evidence type="ECO:0000313" key="2">
    <source>
        <dbReference type="EMBL" id="EBS5856510.1"/>
    </source>
</evidence>
<dbReference type="Gene3D" id="1.10.1220.10">
    <property type="entry name" value="Met repressor-like"/>
    <property type="match status" value="1"/>
</dbReference>
<organism evidence="2">
    <name type="scientific">Salmonella enteritidis</name>
    <dbReference type="NCBI Taxonomy" id="149539"/>
    <lineage>
        <taxon>Bacteria</taxon>
        <taxon>Pseudomonadati</taxon>
        <taxon>Pseudomonadota</taxon>
        <taxon>Gammaproteobacteria</taxon>
        <taxon>Enterobacterales</taxon>
        <taxon>Enterobacteriaceae</taxon>
        <taxon>Salmonella</taxon>
    </lineage>
</organism>
<dbReference type="AlphaFoldDB" id="A0A5V0DEA1"/>
<gene>
    <name evidence="2" type="ORF">DU772_23115</name>
</gene>
<sequence>MSKRDDPQLRVRIPESLKEDLEKKARANKRTLTAEIVTRLEATMSQDALLHTSRGFEETVDEIRILRDLLEKLKSTYKREYQAEWAFNNKNELIEVMDRLRVLLNYEDD</sequence>
<dbReference type="InterPro" id="IPR010985">
    <property type="entry name" value="Ribbon_hlx_hlx"/>
</dbReference>
<proteinExistence type="predicted"/>
<dbReference type="GO" id="GO:0043565">
    <property type="term" value="F:sequence-specific DNA binding"/>
    <property type="evidence" value="ECO:0007669"/>
    <property type="project" value="UniProtKB-ARBA"/>
</dbReference>
<feature type="domain" description="Arc-like DNA binding" evidence="1">
    <location>
        <begin position="4"/>
        <end position="48"/>
    </location>
</feature>
<dbReference type="EMBL" id="AAGVYR010000033">
    <property type="protein sequence ID" value="EBS5856510.1"/>
    <property type="molecule type" value="Genomic_DNA"/>
</dbReference>
<dbReference type="InterPro" id="IPR005569">
    <property type="entry name" value="Arc_DNA-bd_dom"/>
</dbReference>
<name>A0A5V0DEA1_SALEN</name>
<dbReference type="Pfam" id="PF03869">
    <property type="entry name" value="Arc"/>
    <property type="match status" value="1"/>
</dbReference>
<dbReference type="GO" id="GO:0006355">
    <property type="term" value="P:regulation of DNA-templated transcription"/>
    <property type="evidence" value="ECO:0007669"/>
    <property type="project" value="InterPro"/>
</dbReference>
<dbReference type="SUPFAM" id="SSF47598">
    <property type="entry name" value="Ribbon-helix-helix"/>
    <property type="match status" value="1"/>
</dbReference>
<reference evidence="2" key="1">
    <citation type="submission" date="2018-07" db="EMBL/GenBank/DDBJ databases">
        <authorList>
            <person name="Ashton P.M."/>
            <person name="Dallman T."/>
            <person name="Nair S."/>
            <person name="De Pinna E."/>
            <person name="Peters T."/>
            <person name="Grant K."/>
        </authorList>
    </citation>
    <scope>NUCLEOTIDE SEQUENCE</scope>
    <source>
        <strain evidence="2">123855</strain>
    </source>
</reference>
<keyword evidence="2" id="KW-0238">DNA-binding</keyword>
<evidence type="ECO:0000259" key="1">
    <source>
        <dbReference type="Pfam" id="PF03869"/>
    </source>
</evidence>
<protein>
    <submittedName>
        <fullName evidence="2">Arc family DNA-binding protein</fullName>
    </submittedName>
</protein>
<accession>A0A5V0DEA1</accession>
<dbReference type="InterPro" id="IPR013321">
    <property type="entry name" value="Arc_rbn_hlx_hlx"/>
</dbReference>